<feature type="domain" description="R3H" evidence="11">
    <location>
        <begin position="197"/>
        <end position="259"/>
    </location>
</feature>
<dbReference type="PROSITE" id="PS50174">
    <property type="entry name" value="G_PATCH"/>
    <property type="match status" value="1"/>
</dbReference>
<accession>A0A8K0NJX4</accession>
<proteinExistence type="inferred from homology"/>
<dbReference type="InterPro" id="IPR036867">
    <property type="entry name" value="R3H_dom_sf"/>
</dbReference>
<evidence type="ECO:0000256" key="9">
    <source>
        <dbReference type="SAM" id="MobiDB-lite"/>
    </source>
</evidence>
<dbReference type="SMART" id="SM00443">
    <property type="entry name" value="G_patch"/>
    <property type="match status" value="1"/>
</dbReference>
<dbReference type="EMBL" id="SRPY01000178">
    <property type="protein sequence ID" value="KAG5927473.1"/>
    <property type="molecule type" value="Genomic_DNA"/>
</dbReference>
<protein>
    <recommendedName>
        <fullName evidence="4">Protein SQS1</fullName>
    </recommendedName>
</protein>
<reference evidence="12" key="1">
    <citation type="journal article" date="2020" name="bioRxiv">
        <title>Whole genome comparisons of ergot fungi reveals the divergence and evolution of species within the genus Claviceps are the result of varying mechanisms driving genome evolution and host range expansion.</title>
        <authorList>
            <person name="Wyka S.A."/>
            <person name="Mondo S.J."/>
            <person name="Liu M."/>
            <person name="Dettman J."/>
            <person name="Nalam V."/>
            <person name="Broders K.D."/>
        </authorList>
    </citation>
    <scope>NUCLEOTIDE SEQUENCE</scope>
    <source>
        <strain evidence="12">CCC 489</strain>
    </source>
</reference>
<feature type="compositionally biased region" description="Basic and acidic residues" evidence="9">
    <location>
        <begin position="1"/>
        <end position="15"/>
    </location>
</feature>
<dbReference type="InterPro" id="IPR000467">
    <property type="entry name" value="G_patch_dom"/>
</dbReference>
<dbReference type="SUPFAM" id="SSF82708">
    <property type="entry name" value="R3H domain"/>
    <property type="match status" value="1"/>
</dbReference>
<feature type="domain" description="G-patch" evidence="10">
    <location>
        <begin position="324"/>
        <end position="367"/>
    </location>
</feature>
<feature type="compositionally biased region" description="Polar residues" evidence="9">
    <location>
        <begin position="33"/>
        <end position="48"/>
    </location>
</feature>
<dbReference type="InterPro" id="IPR001374">
    <property type="entry name" value="R3H_dom"/>
</dbReference>
<feature type="compositionally biased region" description="Polar residues" evidence="9">
    <location>
        <begin position="299"/>
        <end position="309"/>
    </location>
</feature>
<evidence type="ECO:0000313" key="12">
    <source>
        <dbReference type="EMBL" id="KAG5927473.1"/>
    </source>
</evidence>
<sequence>MSRDIGHDLGGRDEDLFFGSSQSDDEAHVVSYVSDQEGSQHLNENGSISDIRYTDHHRANENDDIDNSSDEEDSFAASVANPILGPTSALTMHSVNESTAWNMKRISHTLSQEQVDFDFMDWNRPSVQRVKRSKGARAEYVPFHNCDPDLEHQLKVAWNNDRQRKKERKQQREELRALGMLQKSAIRDDLRLKYPFGMTITQVADELREFLQQKKEIITFPPMDLHARKTLHELANTFNIKSKSVGKAEQRRPSLYRTTRTVPYSKTTFDRAVGKVHRKFLPRSDKKGKSKPPSKKQNRSGASKTATNYQEGEIVGAAAPELGIGNRGRAMLEKMGWSCGTALGAEDNKGILQPVSLAMKRSKAGLG</sequence>
<keyword evidence="7" id="KW-0508">mRNA splicing</keyword>
<evidence type="ECO:0000256" key="4">
    <source>
        <dbReference type="ARBA" id="ARBA00018964"/>
    </source>
</evidence>
<gene>
    <name evidence="12" type="ORF">E4U42_002207</name>
</gene>
<organism evidence="12 13">
    <name type="scientific">Claviceps africana</name>
    <dbReference type="NCBI Taxonomy" id="83212"/>
    <lineage>
        <taxon>Eukaryota</taxon>
        <taxon>Fungi</taxon>
        <taxon>Dikarya</taxon>
        <taxon>Ascomycota</taxon>
        <taxon>Pezizomycotina</taxon>
        <taxon>Sordariomycetes</taxon>
        <taxon>Hypocreomycetidae</taxon>
        <taxon>Hypocreales</taxon>
        <taxon>Clavicipitaceae</taxon>
        <taxon>Claviceps</taxon>
    </lineage>
</organism>
<evidence type="ECO:0000256" key="1">
    <source>
        <dbReference type="ARBA" id="ARBA00004123"/>
    </source>
</evidence>
<dbReference type="GO" id="GO:0005634">
    <property type="term" value="C:nucleus"/>
    <property type="evidence" value="ECO:0007669"/>
    <property type="project" value="UniProtKB-SubCell"/>
</dbReference>
<dbReference type="CDD" id="cd02646">
    <property type="entry name" value="R3H_G-patch"/>
    <property type="match status" value="1"/>
</dbReference>
<dbReference type="GO" id="GO:0006397">
    <property type="term" value="P:mRNA processing"/>
    <property type="evidence" value="ECO:0007669"/>
    <property type="project" value="UniProtKB-KW"/>
</dbReference>
<comment type="caution">
    <text evidence="12">The sequence shown here is derived from an EMBL/GenBank/DDBJ whole genome shotgun (WGS) entry which is preliminary data.</text>
</comment>
<dbReference type="InterPro" id="IPR034082">
    <property type="entry name" value="R3H_G-patch"/>
</dbReference>
<evidence type="ECO:0000256" key="6">
    <source>
        <dbReference type="ARBA" id="ARBA00022664"/>
    </source>
</evidence>
<dbReference type="AlphaFoldDB" id="A0A8K0NJX4"/>
<dbReference type="GO" id="GO:0008380">
    <property type="term" value="P:RNA splicing"/>
    <property type="evidence" value="ECO:0007669"/>
    <property type="project" value="UniProtKB-KW"/>
</dbReference>
<evidence type="ECO:0000259" key="10">
    <source>
        <dbReference type="PROSITE" id="PS50174"/>
    </source>
</evidence>
<dbReference type="GO" id="GO:0003676">
    <property type="term" value="F:nucleic acid binding"/>
    <property type="evidence" value="ECO:0007669"/>
    <property type="project" value="UniProtKB-UniRule"/>
</dbReference>
<keyword evidence="5" id="KW-0963">Cytoplasm</keyword>
<evidence type="ECO:0000313" key="13">
    <source>
        <dbReference type="Proteomes" id="UP000811619"/>
    </source>
</evidence>
<keyword evidence="13" id="KW-1185">Reference proteome</keyword>
<evidence type="ECO:0000256" key="7">
    <source>
        <dbReference type="ARBA" id="ARBA00023187"/>
    </source>
</evidence>
<dbReference type="Pfam" id="PF01585">
    <property type="entry name" value="G-patch"/>
    <property type="match status" value="1"/>
</dbReference>
<dbReference type="InterPro" id="IPR051189">
    <property type="entry name" value="Splicing_assoc_domain"/>
</dbReference>
<comment type="similarity">
    <text evidence="3">Belongs to the SQS1 family.</text>
</comment>
<feature type="region of interest" description="Disordered" evidence="9">
    <location>
        <begin position="1"/>
        <end position="53"/>
    </location>
</feature>
<dbReference type="PROSITE" id="PS51061">
    <property type="entry name" value="R3H"/>
    <property type="match status" value="1"/>
</dbReference>
<evidence type="ECO:0000256" key="3">
    <source>
        <dbReference type="ARBA" id="ARBA00010306"/>
    </source>
</evidence>
<evidence type="ECO:0000256" key="8">
    <source>
        <dbReference type="ARBA" id="ARBA00023242"/>
    </source>
</evidence>
<dbReference type="SMART" id="SM00393">
    <property type="entry name" value="R3H"/>
    <property type="match status" value="1"/>
</dbReference>
<name>A0A8K0NJX4_9HYPO</name>
<keyword evidence="8" id="KW-0539">Nucleus</keyword>
<dbReference type="GO" id="GO:0005737">
    <property type="term" value="C:cytoplasm"/>
    <property type="evidence" value="ECO:0007669"/>
    <property type="project" value="UniProtKB-SubCell"/>
</dbReference>
<dbReference type="Pfam" id="PF01424">
    <property type="entry name" value="R3H"/>
    <property type="match status" value="1"/>
</dbReference>
<evidence type="ECO:0000259" key="11">
    <source>
        <dbReference type="PROSITE" id="PS51061"/>
    </source>
</evidence>
<dbReference type="Proteomes" id="UP000811619">
    <property type="component" value="Unassembled WGS sequence"/>
</dbReference>
<dbReference type="OrthoDB" id="21470at2759"/>
<evidence type="ECO:0000256" key="5">
    <source>
        <dbReference type="ARBA" id="ARBA00022490"/>
    </source>
</evidence>
<feature type="region of interest" description="Disordered" evidence="9">
    <location>
        <begin position="277"/>
        <end position="309"/>
    </location>
</feature>
<dbReference type="PANTHER" id="PTHR14195">
    <property type="entry name" value="G PATCH DOMAIN CONTAINING PROTEIN 2"/>
    <property type="match status" value="1"/>
</dbReference>
<evidence type="ECO:0000256" key="2">
    <source>
        <dbReference type="ARBA" id="ARBA00004496"/>
    </source>
</evidence>
<keyword evidence="6" id="KW-0507">mRNA processing</keyword>
<dbReference type="Gene3D" id="3.30.1370.50">
    <property type="entry name" value="R3H-like domain"/>
    <property type="match status" value="1"/>
</dbReference>
<feature type="compositionally biased region" description="Basic residues" evidence="9">
    <location>
        <begin position="288"/>
        <end position="298"/>
    </location>
</feature>
<comment type="subcellular location">
    <subcellularLocation>
        <location evidence="2">Cytoplasm</location>
    </subcellularLocation>
    <subcellularLocation>
        <location evidence="1">Nucleus</location>
    </subcellularLocation>
</comment>